<dbReference type="Pfam" id="PF03067">
    <property type="entry name" value="LPMO_10"/>
    <property type="match status" value="1"/>
</dbReference>
<feature type="compositionally biased region" description="Low complexity" evidence="7">
    <location>
        <begin position="252"/>
        <end position="269"/>
    </location>
</feature>
<evidence type="ECO:0000259" key="8">
    <source>
        <dbReference type="Pfam" id="PF03067"/>
    </source>
</evidence>
<keyword evidence="2" id="KW-0479">Metal-binding</keyword>
<organism evidence="9 10">
    <name type="scientific">Cytospora schulzeri</name>
    <dbReference type="NCBI Taxonomy" id="448051"/>
    <lineage>
        <taxon>Eukaryota</taxon>
        <taxon>Fungi</taxon>
        <taxon>Dikarya</taxon>
        <taxon>Ascomycota</taxon>
        <taxon>Pezizomycotina</taxon>
        <taxon>Sordariomycetes</taxon>
        <taxon>Sordariomycetidae</taxon>
        <taxon>Diaporthales</taxon>
        <taxon>Cytosporaceae</taxon>
        <taxon>Cytospora</taxon>
    </lineage>
</organism>
<keyword evidence="5" id="KW-0325">Glycoprotein</keyword>
<dbReference type="Gene3D" id="2.70.50.70">
    <property type="match status" value="1"/>
</dbReference>
<evidence type="ECO:0000256" key="7">
    <source>
        <dbReference type="SAM" id="MobiDB-lite"/>
    </source>
</evidence>
<evidence type="ECO:0000313" key="9">
    <source>
        <dbReference type="EMBL" id="ROW02468.1"/>
    </source>
</evidence>
<dbReference type="AlphaFoldDB" id="A0A423WGH5"/>
<dbReference type="PANTHER" id="PTHR36575:SF2">
    <property type="entry name" value="CHITIN-BINDING TYPE-4 DOMAIN-CONTAINING PROTEIN-RELATED"/>
    <property type="match status" value="1"/>
</dbReference>
<dbReference type="Proteomes" id="UP000283895">
    <property type="component" value="Unassembled WGS sequence"/>
</dbReference>
<comment type="similarity">
    <text evidence="6">Belongs to the polysaccharide monooxygenase AA13 family.</text>
</comment>
<comment type="caution">
    <text evidence="9">The sequence shown here is derived from an EMBL/GenBank/DDBJ whole genome shotgun (WGS) entry which is preliminary data.</text>
</comment>
<feature type="region of interest" description="Disordered" evidence="7">
    <location>
        <begin position="252"/>
        <end position="283"/>
    </location>
</feature>
<dbReference type="OrthoDB" id="120613at2759"/>
<evidence type="ECO:0000256" key="5">
    <source>
        <dbReference type="ARBA" id="ARBA00023180"/>
    </source>
</evidence>
<dbReference type="GO" id="GO:0046872">
    <property type="term" value="F:metal ion binding"/>
    <property type="evidence" value="ECO:0007669"/>
    <property type="project" value="UniProtKB-KW"/>
</dbReference>
<feature type="domain" description="Chitin-binding type-4" evidence="8">
    <location>
        <begin position="18"/>
        <end position="188"/>
    </location>
</feature>
<sequence>MYSQITAAALFVAGVSAHGKVLSPTPRPLGDAMKSTCGAQVWNQMSSDPDGNIQTMAQVGSSQSDFDDATCHLWQCRGYQFDDATADSIQSFTPGQSVDFSVQIAAPHTGVANVSVINLAENSVIGSALASWSEYASTASGVKANETSFSVTIPSDLPSTCSTAGGCALQWWWDARSVDQTYMSCIDFTVGSGSGSSSSSSGSSSAAVSSSSAVAQVSTAAAVQSSSAAAATTLSTVVASSTEAAVAAASTSAAVSSSSSSSSGSGSSCSKRRAARRAAALRA</sequence>
<proteinExistence type="inferred from homology"/>
<evidence type="ECO:0000256" key="4">
    <source>
        <dbReference type="ARBA" id="ARBA00023157"/>
    </source>
</evidence>
<accession>A0A423WGH5</accession>
<evidence type="ECO:0000256" key="3">
    <source>
        <dbReference type="ARBA" id="ARBA00023008"/>
    </source>
</evidence>
<reference evidence="9 10" key="1">
    <citation type="submission" date="2015-09" db="EMBL/GenBank/DDBJ databases">
        <title>Host preference determinants of Valsa canker pathogens revealed by comparative genomics.</title>
        <authorList>
            <person name="Yin Z."/>
            <person name="Huang L."/>
        </authorList>
    </citation>
    <scope>NUCLEOTIDE SEQUENCE [LARGE SCALE GENOMIC DNA]</scope>
    <source>
        <strain evidence="9 10">03-1</strain>
    </source>
</reference>
<keyword evidence="4" id="KW-1015">Disulfide bond</keyword>
<comment type="cofactor">
    <cofactor evidence="1">
        <name>Cu(2+)</name>
        <dbReference type="ChEBI" id="CHEBI:29036"/>
    </cofactor>
</comment>
<keyword evidence="3" id="KW-0186">Copper</keyword>
<dbReference type="STRING" id="356882.A0A423WGH5"/>
<dbReference type="InterPro" id="IPR052282">
    <property type="entry name" value="Starch-active_LPMO"/>
</dbReference>
<keyword evidence="10" id="KW-1185">Reference proteome</keyword>
<evidence type="ECO:0000256" key="6">
    <source>
        <dbReference type="ARBA" id="ARBA00034311"/>
    </source>
</evidence>
<evidence type="ECO:0000313" key="10">
    <source>
        <dbReference type="Proteomes" id="UP000283895"/>
    </source>
</evidence>
<name>A0A423WGH5_9PEZI</name>
<evidence type="ECO:0000256" key="2">
    <source>
        <dbReference type="ARBA" id="ARBA00022723"/>
    </source>
</evidence>
<evidence type="ECO:0000256" key="1">
    <source>
        <dbReference type="ARBA" id="ARBA00001973"/>
    </source>
</evidence>
<dbReference type="EMBL" id="LKEA01000017">
    <property type="protein sequence ID" value="ROW02468.1"/>
    <property type="molecule type" value="Genomic_DNA"/>
</dbReference>
<dbReference type="InterPro" id="IPR004302">
    <property type="entry name" value="Cellulose/chitin-bd_N"/>
</dbReference>
<gene>
    <name evidence="9" type="ORF">VMCG_06044</name>
</gene>
<protein>
    <recommendedName>
        <fullName evidence="8">Chitin-binding type-4 domain-containing protein</fullName>
    </recommendedName>
</protein>
<dbReference type="PANTHER" id="PTHR36575">
    <property type="entry name" value="BINDING PROTEIN, PUTATIVE (AFU_ORTHOLOGUE AFUA_1G14430)-RELATED"/>
    <property type="match status" value="1"/>
</dbReference>